<dbReference type="SUPFAM" id="SSF53098">
    <property type="entry name" value="Ribonuclease H-like"/>
    <property type="match status" value="1"/>
</dbReference>
<dbReference type="AlphaFoldDB" id="A0A816AGY3"/>
<keyword evidence="4" id="KW-1185">Reference proteome</keyword>
<evidence type="ECO:0000313" key="3">
    <source>
        <dbReference type="EMBL" id="CAF1597495.1"/>
    </source>
</evidence>
<evidence type="ECO:0000313" key="2">
    <source>
        <dbReference type="EMBL" id="CAF1342331.1"/>
    </source>
</evidence>
<sequence>MVGSSNQVNEWQSMELVVQNISFDSTKHGIESSPNSACVLGNINEYDNSSSHHDLTNMGSSTPSINNILSCIKQTSTCEQDKSFEGFSPAQLNGNESHSETTTDNESEKNEFESDVDCTPLSIPNIGNITPAHSLVTFNHIEGVKFITTQELNFIDAQREKYPSIQWFTEDKQKKVKPSRHWFSKDHLWLRAVCSNGIYGLLCVDCGEFATNKTLIERSIQQHQNSDLHRESRARRIAAEIVKNNGNIIGQLNCVNLENQTKKYLSVLLQTLWFIIKEEIALMKFKSFVELLHKVECPGVVEWLNLSNVKQRYWSHEATSEWLISINNYINHQQISSLKKTEFINLIIDETKDVSVKSMVCICLRYIEKENGMIKEEIFKLESIHDQSGEGIFYVVEEFIDNLQKQVGKKFVITAQTYDGAACMRFQAQGHVQSRLSAWRIYIYCRSHLLNLSVKDAIEYSFYDAFDTIKSALIFLSDNPNRLEILFNSQKLTSSSKKGHKVPKLSITRWSYSYEIVKFACHHYSAIILALSTISQSRSNGSSDGRRYVTDLMKPVVAFQIHLLRDILRPAMQFLRQIEKRGLCLDQFALNVSAARETISQAMNNFDFIKFRTTLNNIKDFSPVVTLTSHSTRLQQHTTSTDIDENELRKMGNDFVQYVLESLDNRFDAEAKEIIENLCVFSSPSNQSPEDLMNNPLIQKYTSPISYKHKGVDGKIYERTDQPLLNLKYLKDDVYAFSKITEGITTIPAILSKLAKFGSEQCPEWFRFYQILGTFAIGSNEAERMFSTLRRIKTWLRNRLSDNTVEILLKLSSLDIQLTDDAVNFIVEDFVKNPGRAKSRNVALFLETDQMKNDDDEHFSNLF</sequence>
<feature type="region of interest" description="Disordered" evidence="1">
    <location>
        <begin position="84"/>
        <end position="113"/>
    </location>
</feature>
<reference evidence="3" key="1">
    <citation type="submission" date="2021-02" db="EMBL/GenBank/DDBJ databases">
        <authorList>
            <person name="Nowell W R."/>
        </authorList>
    </citation>
    <scope>NUCLEOTIDE SEQUENCE</scope>
</reference>
<protein>
    <recommendedName>
        <fullName evidence="5">Zinc finger MYM-type protein 1-like</fullName>
    </recommendedName>
</protein>
<dbReference type="EMBL" id="CAJNOL010004955">
    <property type="protein sequence ID" value="CAF1597495.1"/>
    <property type="molecule type" value="Genomic_DNA"/>
</dbReference>
<dbReference type="InterPro" id="IPR012337">
    <property type="entry name" value="RNaseH-like_sf"/>
</dbReference>
<comment type="caution">
    <text evidence="3">The sequence shown here is derived from an EMBL/GenBank/DDBJ whole genome shotgun (WGS) entry which is preliminary data.</text>
</comment>
<dbReference type="PANTHER" id="PTHR46880:SF5">
    <property type="entry name" value="DUF4371 DOMAIN-CONTAINING PROTEIN"/>
    <property type="match status" value="1"/>
</dbReference>
<dbReference type="Proteomes" id="UP000663854">
    <property type="component" value="Unassembled WGS sequence"/>
</dbReference>
<name>A0A816AGY3_9BILA</name>
<evidence type="ECO:0008006" key="5">
    <source>
        <dbReference type="Google" id="ProtNLM"/>
    </source>
</evidence>
<dbReference type="Proteomes" id="UP000663870">
    <property type="component" value="Unassembled WGS sequence"/>
</dbReference>
<gene>
    <name evidence="3" type="ORF">JXQ802_LOCUS47908</name>
    <name evidence="2" type="ORF">PYM288_LOCUS31959</name>
</gene>
<accession>A0A816AGY3</accession>
<evidence type="ECO:0000313" key="4">
    <source>
        <dbReference type="Proteomes" id="UP000663870"/>
    </source>
</evidence>
<dbReference type="EMBL" id="CAJNOH010003604">
    <property type="protein sequence ID" value="CAF1342331.1"/>
    <property type="molecule type" value="Genomic_DNA"/>
</dbReference>
<feature type="compositionally biased region" description="Basic and acidic residues" evidence="1">
    <location>
        <begin position="97"/>
        <end position="112"/>
    </location>
</feature>
<dbReference type="PANTHER" id="PTHR46880">
    <property type="entry name" value="RAS-ASSOCIATING DOMAIN-CONTAINING PROTEIN"/>
    <property type="match status" value="1"/>
</dbReference>
<proteinExistence type="predicted"/>
<organism evidence="3 4">
    <name type="scientific">Rotaria sordida</name>
    <dbReference type="NCBI Taxonomy" id="392033"/>
    <lineage>
        <taxon>Eukaryota</taxon>
        <taxon>Metazoa</taxon>
        <taxon>Spiralia</taxon>
        <taxon>Gnathifera</taxon>
        <taxon>Rotifera</taxon>
        <taxon>Eurotatoria</taxon>
        <taxon>Bdelloidea</taxon>
        <taxon>Philodinida</taxon>
        <taxon>Philodinidae</taxon>
        <taxon>Rotaria</taxon>
    </lineage>
</organism>
<evidence type="ECO:0000256" key="1">
    <source>
        <dbReference type="SAM" id="MobiDB-lite"/>
    </source>
</evidence>